<evidence type="ECO:0000313" key="1">
    <source>
        <dbReference type="EMBL" id="MDT6991950.1"/>
    </source>
</evidence>
<accession>A0AAW8W1W2</accession>
<organism evidence="1 2">
    <name type="scientific">Lactiplantibacillus pentosus</name>
    <name type="common">Lactobacillus pentosus</name>
    <dbReference type="NCBI Taxonomy" id="1589"/>
    <lineage>
        <taxon>Bacteria</taxon>
        <taxon>Bacillati</taxon>
        <taxon>Bacillota</taxon>
        <taxon>Bacilli</taxon>
        <taxon>Lactobacillales</taxon>
        <taxon>Lactobacillaceae</taxon>
        <taxon>Lactiplantibacillus</taxon>
    </lineage>
</organism>
<gene>
    <name evidence="1" type="ORF">RI536_18130</name>
</gene>
<evidence type="ECO:0000313" key="2">
    <source>
        <dbReference type="Proteomes" id="UP001267003"/>
    </source>
</evidence>
<dbReference type="AlphaFoldDB" id="A0AAW8W1W2"/>
<dbReference type="Proteomes" id="UP001267003">
    <property type="component" value="Unassembled WGS sequence"/>
</dbReference>
<name>A0AAW8W1W2_LACPE</name>
<dbReference type="RefSeq" id="WP_216780853.1">
    <property type="nucleotide sequence ID" value="NZ_JAGXBR010000044.1"/>
</dbReference>
<evidence type="ECO:0008006" key="3">
    <source>
        <dbReference type="Google" id="ProtNLM"/>
    </source>
</evidence>
<protein>
    <recommendedName>
        <fullName evidence="3">Single-stranded DNA-binding protein</fullName>
    </recommendedName>
</protein>
<proteinExistence type="predicted"/>
<comment type="caution">
    <text evidence="1">The sequence shown here is derived from an EMBL/GenBank/DDBJ whole genome shotgun (WGS) entry which is preliminary data.</text>
</comment>
<sequence>MDLNEINLTGRIMQVTKQADRDGVVMVLGTIGVYKGNNKQTNKPQYSNIPFVAYNTATAFIKPDCKMLLHGRLNSYIKDDGSQYGQLVVQIQVNSAYPIATSQDVTVTDNDLPF</sequence>
<dbReference type="EMBL" id="JAVLAQ010000006">
    <property type="protein sequence ID" value="MDT6991950.1"/>
    <property type="molecule type" value="Genomic_DNA"/>
</dbReference>
<reference evidence="1" key="1">
    <citation type="submission" date="2023-08" db="EMBL/GenBank/DDBJ databases">
        <authorList>
            <person name="Page C.A."/>
            <person name="Perez-Diaz I.M."/>
        </authorList>
    </citation>
    <scope>NUCLEOTIDE SEQUENCE</scope>
    <source>
        <strain evidence="1">7.8.46</strain>
    </source>
</reference>